<feature type="domain" description="BTB" evidence="3">
    <location>
        <begin position="53"/>
        <end position="113"/>
    </location>
</feature>
<reference evidence="4 5" key="1">
    <citation type="journal article" date="2018" name="Cell">
        <title>The Chara Genome: Secondary Complexity and Implications for Plant Terrestrialization.</title>
        <authorList>
            <person name="Nishiyama T."/>
            <person name="Sakayama H."/>
            <person name="Vries J.D."/>
            <person name="Buschmann H."/>
            <person name="Saint-Marcoux D."/>
            <person name="Ullrich K.K."/>
            <person name="Haas F.B."/>
            <person name="Vanderstraeten L."/>
            <person name="Becker D."/>
            <person name="Lang D."/>
            <person name="Vosolsobe S."/>
            <person name="Rombauts S."/>
            <person name="Wilhelmsson P.K.I."/>
            <person name="Janitza P."/>
            <person name="Kern R."/>
            <person name="Heyl A."/>
            <person name="Rumpler F."/>
            <person name="Villalobos L.I.A.C."/>
            <person name="Clay J.M."/>
            <person name="Skokan R."/>
            <person name="Toyoda A."/>
            <person name="Suzuki Y."/>
            <person name="Kagoshima H."/>
            <person name="Schijlen E."/>
            <person name="Tajeshwar N."/>
            <person name="Catarino B."/>
            <person name="Hetherington A.J."/>
            <person name="Saltykova A."/>
            <person name="Bonnot C."/>
            <person name="Breuninger H."/>
            <person name="Symeonidi A."/>
            <person name="Radhakrishnan G.V."/>
            <person name="Van Nieuwerburgh F."/>
            <person name="Deforce D."/>
            <person name="Chang C."/>
            <person name="Karol K.G."/>
            <person name="Hedrich R."/>
            <person name="Ulvskov P."/>
            <person name="Glockner G."/>
            <person name="Delwiche C.F."/>
            <person name="Petrasek J."/>
            <person name="Van de Peer Y."/>
            <person name="Friml J."/>
            <person name="Beilby M."/>
            <person name="Dolan L."/>
            <person name="Kohara Y."/>
            <person name="Sugano S."/>
            <person name="Fujiyama A."/>
            <person name="Delaux P.-M."/>
            <person name="Quint M."/>
            <person name="TheiBen G."/>
            <person name="Hagemann M."/>
            <person name="Harholt J."/>
            <person name="Dunand C."/>
            <person name="Zachgo S."/>
            <person name="Langdale J."/>
            <person name="Maumus F."/>
            <person name="Straeten D.V.D."/>
            <person name="Gould S.B."/>
            <person name="Rensing S.A."/>
        </authorList>
    </citation>
    <scope>NUCLEOTIDE SEQUENCE [LARGE SCALE GENOMIC DNA]</scope>
    <source>
        <strain evidence="4 5">S276</strain>
    </source>
</reference>
<dbReference type="AlphaFoldDB" id="A0A388KZX8"/>
<comment type="caution">
    <text evidence="4">The sequence shown here is derived from an EMBL/GenBank/DDBJ whole genome shotgun (WGS) entry which is preliminary data.</text>
</comment>
<dbReference type="InterPro" id="IPR013320">
    <property type="entry name" value="ConA-like_dom_sf"/>
</dbReference>
<accession>A0A388KZX8</accession>
<feature type="region of interest" description="Disordered" evidence="2">
    <location>
        <begin position="293"/>
        <end position="320"/>
    </location>
</feature>
<dbReference type="Gene3D" id="3.30.710.10">
    <property type="entry name" value="Potassium Channel Kv1.1, Chain A"/>
    <property type="match status" value="1"/>
</dbReference>
<evidence type="ECO:0000259" key="3">
    <source>
        <dbReference type="PROSITE" id="PS50097"/>
    </source>
</evidence>
<evidence type="ECO:0000256" key="2">
    <source>
        <dbReference type="SAM" id="MobiDB-lite"/>
    </source>
</evidence>
<gene>
    <name evidence="4" type="ORF">CBR_g20236</name>
</gene>
<dbReference type="Pfam" id="PF00651">
    <property type="entry name" value="BTB"/>
    <property type="match status" value="1"/>
</dbReference>
<dbReference type="Proteomes" id="UP000265515">
    <property type="component" value="Unassembled WGS sequence"/>
</dbReference>
<proteinExistence type="predicted"/>
<dbReference type="InterPro" id="IPR000210">
    <property type="entry name" value="BTB/POZ_dom"/>
</dbReference>
<evidence type="ECO:0000313" key="4">
    <source>
        <dbReference type="EMBL" id="GBG75605.1"/>
    </source>
</evidence>
<keyword evidence="5" id="KW-1185">Reference proteome</keyword>
<dbReference type="SMART" id="SM00225">
    <property type="entry name" value="BTB"/>
    <property type="match status" value="1"/>
</dbReference>
<evidence type="ECO:0000313" key="5">
    <source>
        <dbReference type="Proteomes" id="UP000265515"/>
    </source>
</evidence>
<dbReference type="EMBL" id="BFEA01000227">
    <property type="protein sequence ID" value="GBG75605.1"/>
    <property type="molecule type" value="Genomic_DNA"/>
</dbReference>
<sequence>MAHQGGGSPAKKRRKSDNEGGSAENVLEMEDNAEHEQEVLSAMRTILGRPELLDVAFVCEDGREVRANRAILASGSEYFSKLLYGDMKDRSMDRIPLPSAKADSLQIVVRYLHGHPFQWDTNGRWGDLVEAYCLASQYQVDSLLPKILCMMRRAGNAHELSDLLNTAIPRHPIRVQNVALTEMNKLFAFDSTSFKGWSKESIIFCLEKVRFHPQVTETMVAEAVLSAAFDNRSTEAQEGSRSADVASDVNDPLTAKESADTVAQEGSQSAHVASDVNDSLAAKVLSAAFDNRSTEAQEGSRSADVTSDVNDSRAAKESADTVASDAQNVVCCSDGERTLKNCDSGVRSSSLSRKDLREVLECHVNLAFVDPAFLKERIEPLGILRPEVLAAVYGVHAICFSRGMSTHSTLSIPWRSLHHRVSFAPVKPGQDGIQKIYSQVSIPAFWVYYPPDFIVSKELPQQVRCTCRGVSKTIQMNLPLRSGKHIWMVRSLAYCKDFGVGVACAGPSIRGRKKSFFLCPMEKEYFFETVPSGYLRSTLSPSFLSSSGIRTFASTPCDTKVTVFVILDVTKRTLTFADKLERYLGYRGEYPVVFEGVPCGGFFFPVYPAVWMTHPGCAEIGWIQSTQSLPFTCDQS</sequence>
<dbReference type="STRING" id="69332.A0A388KZX8"/>
<protein>
    <recommendedName>
        <fullName evidence="3">BTB domain-containing protein</fullName>
    </recommendedName>
</protein>
<dbReference type="SUPFAM" id="SSF54695">
    <property type="entry name" value="POZ domain"/>
    <property type="match status" value="1"/>
</dbReference>
<dbReference type="PROSITE" id="PS50097">
    <property type="entry name" value="BTB"/>
    <property type="match status" value="1"/>
</dbReference>
<name>A0A388KZX8_CHABU</name>
<dbReference type="CDD" id="cd18186">
    <property type="entry name" value="BTB_POZ_ZBTB_KLHL-like"/>
    <property type="match status" value="1"/>
</dbReference>
<comment type="pathway">
    <text evidence="1">Protein modification; protein ubiquitination.</text>
</comment>
<feature type="compositionally biased region" description="Polar residues" evidence="2">
    <location>
        <begin position="294"/>
        <end position="309"/>
    </location>
</feature>
<dbReference type="InterPro" id="IPR011333">
    <property type="entry name" value="SKP1/BTB/POZ_sf"/>
</dbReference>
<dbReference type="SUPFAM" id="SSF49899">
    <property type="entry name" value="Concanavalin A-like lectins/glucanases"/>
    <property type="match status" value="1"/>
</dbReference>
<feature type="region of interest" description="Disordered" evidence="2">
    <location>
        <begin position="1"/>
        <end position="31"/>
    </location>
</feature>
<dbReference type="Gramene" id="GBG75605">
    <property type="protein sequence ID" value="GBG75605"/>
    <property type="gene ID" value="CBR_g20236"/>
</dbReference>
<organism evidence="4 5">
    <name type="scientific">Chara braunii</name>
    <name type="common">Braun's stonewort</name>
    <dbReference type="NCBI Taxonomy" id="69332"/>
    <lineage>
        <taxon>Eukaryota</taxon>
        <taxon>Viridiplantae</taxon>
        <taxon>Streptophyta</taxon>
        <taxon>Charophyceae</taxon>
        <taxon>Charales</taxon>
        <taxon>Characeae</taxon>
        <taxon>Chara</taxon>
    </lineage>
</organism>
<feature type="compositionally biased region" description="Basic and acidic residues" evidence="2">
    <location>
        <begin position="310"/>
        <end position="319"/>
    </location>
</feature>
<evidence type="ECO:0000256" key="1">
    <source>
        <dbReference type="ARBA" id="ARBA00004906"/>
    </source>
</evidence>
<dbReference type="PANTHER" id="PTHR45632">
    <property type="entry name" value="LD33804P"/>
    <property type="match status" value="1"/>
</dbReference>